<protein>
    <submittedName>
        <fullName evidence="2">Uncharacterized protein</fullName>
    </submittedName>
</protein>
<organism evidence="2 3">
    <name type="scientific">Zopfia rhizophila CBS 207.26</name>
    <dbReference type="NCBI Taxonomy" id="1314779"/>
    <lineage>
        <taxon>Eukaryota</taxon>
        <taxon>Fungi</taxon>
        <taxon>Dikarya</taxon>
        <taxon>Ascomycota</taxon>
        <taxon>Pezizomycotina</taxon>
        <taxon>Dothideomycetes</taxon>
        <taxon>Dothideomycetes incertae sedis</taxon>
        <taxon>Zopfiaceae</taxon>
        <taxon>Zopfia</taxon>
    </lineage>
</organism>
<keyword evidence="3" id="KW-1185">Reference proteome</keyword>
<name>A0A6A6E5N9_9PEZI</name>
<evidence type="ECO:0000313" key="3">
    <source>
        <dbReference type="Proteomes" id="UP000800200"/>
    </source>
</evidence>
<proteinExistence type="predicted"/>
<dbReference type="Proteomes" id="UP000800200">
    <property type="component" value="Unassembled WGS sequence"/>
</dbReference>
<gene>
    <name evidence="2" type="ORF">K469DRAFT_687289</name>
</gene>
<dbReference type="EMBL" id="ML994630">
    <property type="protein sequence ID" value="KAF2186305.1"/>
    <property type="molecule type" value="Genomic_DNA"/>
</dbReference>
<evidence type="ECO:0000256" key="1">
    <source>
        <dbReference type="SAM" id="MobiDB-lite"/>
    </source>
</evidence>
<feature type="compositionally biased region" description="Polar residues" evidence="1">
    <location>
        <begin position="174"/>
        <end position="210"/>
    </location>
</feature>
<accession>A0A6A6E5N9</accession>
<sequence length="219" mass="24756">MFRKTTIRVEAQTTLFLNNILDNDSPKWRDWLKNDAIVETRVLLSTVSYCQGVVYVTLKEEFAEARVSDQPTFGPRDSDSLEELREWGGMEAREHDMPDELKVIDVASEHTRQHKESMEKVRQFEKAHRAVWRMIRETNNDNPSSVDFGRFMNLYLNSDLSPAIRSAANPSLANPISESIAPSGQVPLNSTPSDSAPSNQIPKNRPSQEASPAPLDPVF</sequence>
<dbReference type="AlphaFoldDB" id="A0A6A6E5N9"/>
<evidence type="ECO:0000313" key="2">
    <source>
        <dbReference type="EMBL" id="KAF2186305.1"/>
    </source>
</evidence>
<feature type="region of interest" description="Disordered" evidence="1">
    <location>
        <begin position="174"/>
        <end position="219"/>
    </location>
</feature>
<reference evidence="2" key="1">
    <citation type="journal article" date="2020" name="Stud. Mycol.">
        <title>101 Dothideomycetes genomes: a test case for predicting lifestyles and emergence of pathogens.</title>
        <authorList>
            <person name="Haridas S."/>
            <person name="Albert R."/>
            <person name="Binder M."/>
            <person name="Bloem J."/>
            <person name="Labutti K."/>
            <person name="Salamov A."/>
            <person name="Andreopoulos B."/>
            <person name="Baker S."/>
            <person name="Barry K."/>
            <person name="Bills G."/>
            <person name="Bluhm B."/>
            <person name="Cannon C."/>
            <person name="Castanera R."/>
            <person name="Culley D."/>
            <person name="Daum C."/>
            <person name="Ezra D."/>
            <person name="Gonzalez J."/>
            <person name="Henrissat B."/>
            <person name="Kuo A."/>
            <person name="Liang C."/>
            <person name="Lipzen A."/>
            <person name="Lutzoni F."/>
            <person name="Magnuson J."/>
            <person name="Mondo S."/>
            <person name="Nolan M."/>
            <person name="Ohm R."/>
            <person name="Pangilinan J."/>
            <person name="Park H.-J."/>
            <person name="Ramirez L."/>
            <person name="Alfaro M."/>
            <person name="Sun H."/>
            <person name="Tritt A."/>
            <person name="Yoshinaga Y."/>
            <person name="Zwiers L.-H."/>
            <person name="Turgeon B."/>
            <person name="Goodwin S."/>
            <person name="Spatafora J."/>
            <person name="Crous P."/>
            <person name="Grigoriev I."/>
        </authorList>
    </citation>
    <scope>NUCLEOTIDE SEQUENCE</scope>
    <source>
        <strain evidence="2">CBS 207.26</strain>
    </source>
</reference>